<feature type="region of interest" description="Disordered" evidence="1">
    <location>
        <begin position="201"/>
        <end position="223"/>
    </location>
</feature>
<evidence type="ECO:0000256" key="1">
    <source>
        <dbReference type="SAM" id="MobiDB-lite"/>
    </source>
</evidence>
<accession>A0A0I9TE54</accession>
<dbReference type="AlphaFoldDB" id="A0A0I9TE54"/>
<dbReference type="Proteomes" id="UP000036334">
    <property type="component" value="Unassembled WGS sequence"/>
</dbReference>
<proteinExistence type="predicted"/>
<reference evidence="3 4" key="1">
    <citation type="submission" date="2015-05" db="EMBL/GenBank/DDBJ databases">
        <title>Genome sequence of Mycobacterium haemophilum.</title>
        <authorList>
            <person name="Greninger A.L."/>
            <person name="Cunningham G."/>
            <person name="Miller S."/>
        </authorList>
    </citation>
    <scope>NUCLEOTIDE SEQUENCE [LARGE SCALE GENOMIC DNA]</scope>
    <source>
        <strain evidence="4">UC1</strain>
    </source>
</reference>
<dbReference type="STRING" id="1202450.B586_10750"/>
<keyword evidence="4" id="KW-1185">Reference proteome</keyword>
<dbReference type="EMBL" id="LDPR01000021">
    <property type="protein sequence ID" value="KLO34788.1"/>
    <property type="molecule type" value="Genomic_DNA"/>
</dbReference>
<dbReference type="InterPro" id="IPR054469">
    <property type="entry name" value="Pred_hydrolase_N"/>
</dbReference>
<comment type="caution">
    <text evidence="3">The sequence shown here is derived from an EMBL/GenBank/DDBJ whole genome shotgun (WGS) entry which is preliminary data.</text>
</comment>
<gene>
    <name evidence="3" type="ORF">ABH38_17785</name>
</gene>
<dbReference type="PATRIC" id="fig|29311.18.peg.2440"/>
<dbReference type="Pfam" id="PF22905">
    <property type="entry name" value="Hydro_N_hd"/>
    <property type="match status" value="1"/>
</dbReference>
<sequence length="525" mass="55924">MRLEHISIPLLIAEAGGDPWAINNSLQCGRPAQISDLAEAFHRAGRCTAEANTAFAEARRRFEASWNRETGDHPINDGDEVQRAAQSLGVQSAQLPKVSVDLETIAAALAATQRICGQVISTLETQLKQIDNELGDALDLERDVRLTDDDKSALAQLISAMEHQAVDDTKATLGRVQSIRGGYSDQLQKLLTTLRTDGCDPATIQGLDSPGTPTKAEPEAKRSQNQIDAFTRVFGRRPSSTSDWKTAAALDPHSYDPKNGGVPPNIVLGRIKPVPGQGVVRTNLFIPGRAVWDPQLDFPPVHDNLGDNRGFSPTADPEASRVAIYVDYENGIIVARQNPSIDENIGQIRAGTPTVSAVQQSKGSVLIKYSAADPFSPGGEGLAKAISFDVNGTIAIEPTAGGPRVGGTATNFPALEIYSERPGAPTTTLVQAWPLFKDDALGPAAGLWWHKPIGDRAVELHFNDLYPAPRIPALPGSAHAPMAAITIAPPLVASPPGTYPLGPVDHPPQIGLHDPVVKLPLLPPK</sequence>
<evidence type="ECO:0000313" key="3">
    <source>
        <dbReference type="EMBL" id="KLO34788.1"/>
    </source>
</evidence>
<organism evidence="3 4">
    <name type="scientific">Mycobacterium haemophilum</name>
    <dbReference type="NCBI Taxonomy" id="29311"/>
    <lineage>
        <taxon>Bacteria</taxon>
        <taxon>Bacillati</taxon>
        <taxon>Actinomycetota</taxon>
        <taxon>Actinomycetes</taxon>
        <taxon>Mycobacteriales</taxon>
        <taxon>Mycobacteriaceae</taxon>
        <taxon>Mycobacterium</taxon>
    </lineage>
</organism>
<evidence type="ECO:0000259" key="2">
    <source>
        <dbReference type="Pfam" id="PF22905"/>
    </source>
</evidence>
<protein>
    <recommendedName>
        <fullName evidence="2">Predicted hydrolase N-terminal domain-containing protein</fullName>
    </recommendedName>
</protein>
<feature type="domain" description="Predicted hydrolase N-terminal" evidence="2">
    <location>
        <begin position="1"/>
        <end position="195"/>
    </location>
</feature>
<dbReference type="RefSeq" id="WP_047316359.1">
    <property type="nucleotide sequence ID" value="NZ_LDPQ01000026.1"/>
</dbReference>
<dbReference type="OrthoDB" id="4509678at2"/>
<name>A0A0I9TE54_9MYCO</name>
<evidence type="ECO:0000313" key="4">
    <source>
        <dbReference type="Proteomes" id="UP000036334"/>
    </source>
</evidence>